<dbReference type="InterPro" id="IPR036390">
    <property type="entry name" value="WH_DNA-bd_sf"/>
</dbReference>
<protein>
    <submittedName>
        <fullName evidence="5">DNA-binding MarR family transcriptional regulator</fullName>
    </submittedName>
</protein>
<evidence type="ECO:0000259" key="4">
    <source>
        <dbReference type="PROSITE" id="PS50995"/>
    </source>
</evidence>
<dbReference type="PRINTS" id="PR00598">
    <property type="entry name" value="HTHMARR"/>
</dbReference>
<feature type="domain" description="HTH marR-type" evidence="4">
    <location>
        <begin position="8"/>
        <end position="140"/>
    </location>
</feature>
<dbReference type="OrthoDB" id="195851at2"/>
<keyword evidence="2 5" id="KW-0238">DNA-binding</keyword>
<comment type="caution">
    <text evidence="5">The sequence shown here is derived from an EMBL/GenBank/DDBJ whole genome shotgun (WGS) entry which is preliminary data.</text>
</comment>
<dbReference type="SUPFAM" id="SSF46785">
    <property type="entry name" value="Winged helix' DNA-binding domain"/>
    <property type="match status" value="1"/>
</dbReference>
<evidence type="ECO:0000256" key="3">
    <source>
        <dbReference type="ARBA" id="ARBA00023163"/>
    </source>
</evidence>
<keyword evidence="6" id="KW-1185">Reference proteome</keyword>
<keyword evidence="3" id="KW-0804">Transcription</keyword>
<name>A0A562V8A0_9BACT</name>
<dbReference type="PROSITE" id="PS01117">
    <property type="entry name" value="HTH_MARR_1"/>
    <property type="match status" value="1"/>
</dbReference>
<dbReference type="InterPro" id="IPR036388">
    <property type="entry name" value="WH-like_DNA-bd_sf"/>
</dbReference>
<dbReference type="PROSITE" id="PS50995">
    <property type="entry name" value="HTH_MARR_2"/>
    <property type="match status" value="1"/>
</dbReference>
<dbReference type="InterPro" id="IPR000835">
    <property type="entry name" value="HTH_MarR-typ"/>
</dbReference>
<dbReference type="EMBL" id="VLLN01000032">
    <property type="protein sequence ID" value="TWJ14018.1"/>
    <property type="molecule type" value="Genomic_DNA"/>
</dbReference>
<reference evidence="5 6" key="1">
    <citation type="submission" date="2019-07" db="EMBL/GenBank/DDBJ databases">
        <title>Genomic Encyclopedia of Archaeal and Bacterial Type Strains, Phase II (KMG-II): from individual species to whole genera.</title>
        <authorList>
            <person name="Goeker M."/>
        </authorList>
    </citation>
    <scope>NUCLEOTIDE SEQUENCE [LARGE SCALE GENOMIC DNA]</scope>
    <source>
        <strain evidence="5 6">ATCC BAA-1139</strain>
    </source>
</reference>
<dbReference type="GO" id="GO:0003700">
    <property type="term" value="F:DNA-binding transcription factor activity"/>
    <property type="evidence" value="ECO:0007669"/>
    <property type="project" value="InterPro"/>
</dbReference>
<evidence type="ECO:0000256" key="2">
    <source>
        <dbReference type="ARBA" id="ARBA00023125"/>
    </source>
</evidence>
<accession>A0A562V8A0</accession>
<evidence type="ECO:0000313" key="5">
    <source>
        <dbReference type="EMBL" id="TWJ14018.1"/>
    </source>
</evidence>
<dbReference type="GO" id="GO:0003677">
    <property type="term" value="F:DNA binding"/>
    <property type="evidence" value="ECO:0007669"/>
    <property type="project" value="UniProtKB-KW"/>
</dbReference>
<proteinExistence type="predicted"/>
<dbReference type="Gene3D" id="1.10.10.10">
    <property type="entry name" value="Winged helix-like DNA-binding domain superfamily/Winged helix DNA-binding domain"/>
    <property type="match status" value="1"/>
</dbReference>
<organism evidence="5 6">
    <name type="scientific">Geobacter argillaceus</name>
    <dbReference type="NCBI Taxonomy" id="345631"/>
    <lineage>
        <taxon>Bacteria</taxon>
        <taxon>Pseudomonadati</taxon>
        <taxon>Thermodesulfobacteriota</taxon>
        <taxon>Desulfuromonadia</taxon>
        <taxon>Geobacterales</taxon>
        <taxon>Geobacteraceae</taxon>
        <taxon>Geobacter</taxon>
    </lineage>
</organism>
<dbReference type="PANTHER" id="PTHR42756">
    <property type="entry name" value="TRANSCRIPTIONAL REGULATOR, MARR"/>
    <property type="match status" value="1"/>
</dbReference>
<evidence type="ECO:0000313" key="6">
    <source>
        <dbReference type="Proteomes" id="UP000319449"/>
    </source>
</evidence>
<dbReference type="PANTHER" id="PTHR42756:SF1">
    <property type="entry name" value="TRANSCRIPTIONAL REPRESSOR OF EMRAB OPERON"/>
    <property type="match status" value="1"/>
</dbReference>
<dbReference type="Pfam" id="PF01047">
    <property type="entry name" value="MarR"/>
    <property type="match status" value="1"/>
</dbReference>
<dbReference type="AlphaFoldDB" id="A0A562V8A0"/>
<dbReference type="RefSeq" id="WP_145025330.1">
    <property type="nucleotide sequence ID" value="NZ_VLLN01000032.1"/>
</dbReference>
<keyword evidence="1" id="KW-0805">Transcription regulation</keyword>
<dbReference type="Proteomes" id="UP000319449">
    <property type="component" value="Unassembled WGS sequence"/>
</dbReference>
<dbReference type="InterPro" id="IPR023187">
    <property type="entry name" value="Tscrpt_reg_MarR-type_CS"/>
</dbReference>
<sequence length="167" mass="18678">MSSKSDAIEGIIDNLRRIFQVVHEQSKISERETGLTGPQLWAVKVIAEAAPIKPSELARRMYLHPTTVVGLADRLEKRGLVSRTRSPKDRRVVEIDLTDQGRELLALAPEVPQGLLVKGLEHLQDNKLSRVAEGVEELVKILGAEEIPAQLILSSEINLPRKRRSQR</sequence>
<dbReference type="SMART" id="SM00347">
    <property type="entry name" value="HTH_MARR"/>
    <property type="match status" value="1"/>
</dbReference>
<evidence type="ECO:0000256" key="1">
    <source>
        <dbReference type="ARBA" id="ARBA00023015"/>
    </source>
</evidence>
<gene>
    <name evidence="5" type="ORF">JN12_03589</name>
</gene>